<dbReference type="InterPro" id="IPR058163">
    <property type="entry name" value="LysR-type_TF_proteobact-type"/>
</dbReference>
<evidence type="ECO:0000256" key="3">
    <source>
        <dbReference type="ARBA" id="ARBA00023125"/>
    </source>
</evidence>
<reference evidence="6 7" key="1">
    <citation type="submission" date="2020-04" db="EMBL/GenBank/DDBJ databases">
        <title>Thalassotalea sp. M1531, isolated from the surface of marine red alga.</title>
        <authorList>
            <person name="Pang L."/>
            <person name="Lu D.-C."/>
        </authorList>
    </citation>
    <scope>NUCLEOTIDE SEQUENCE [LARGE SCALE GENOMIC DNA]</scope>
    <source>
        <strain evidence="6 7">M1531</strain>
    </source>
</reference>
<dbReference type="SUPFAM" id="SSF53850">
    <property type="entry name" value="Periplasmic binding protein-like II"/>
    <property type="match status" value="1"/>
</dbReference>
<dbReference type="GO" id="GO:0043565">
    <property type="term" value="F:sequence-specific DNA binding"/>
    <property type="evidence" value="ECO:0007669"/>
    <property type="project" value="TreeGrafter"/>
</dbReference>
<gene>
    <name evidence="6" type="ORF">HII17_04430</name>
</gene>
<dbReference type="Pfam" id="PF00126">
    <property type="entry name" value="HTH_1"/>
    <property type="match status" value="1"/>
</dbReference>
<proteinExistence type="inferred from homology"/>
<evidence type="ECO:0000313" key="6">
    <source>
        <dbReference type="EMBL" id="NMP30802.1"/>
    </source>
</evidence>
<comment type="similarity">
    <text evidence="1">Belongs to the LysR transcriptional regulatory family.</text>
</comment>
<dbReference type="AlphaFoldDB" id="A0A7Y0LAK6"/>
<comment type="caution">
    <text evidence="6">The sequence shown here is derived from an EMBL/GenBank/DDBJ whole genome shotgun (WGS) entry which is preliminary data.</text>
</comment>
<dbReference type="InterPro" id="IPR000847">
    <property type="entry name" value="LysR_HTH_N"/>
</dbReference>
<organism evidence="6 7">
    <name type="scientific">Thalassotalea algicola</name>
    <dbReference type="NCBI Taxonomy" id="2716224"/>
    <lineage>
        <taxon>Bacteria</taxon>
        <taxon>Pseudomonadati</taxon>
        <taxon>Pseudomonadota</taxon>
        <taxon>Gammaproteobacteria</taxon>
        <taxon>Alteromonadales</taxon>
        <taxon>Colwelliaceae</taxon>
        <taxon>Thalassotalea</taxon>
    </lineage>
</organism>
<dbReference type="GO" id="GO:0003700">
    <property type="term" value="F:DNA-binding transcription factor activity"/>
    <property type="evidence" value="ECO:0007669"/>
    <property type="project" value="InterPro"/>
</dbReference>
<dbReference type="EMBL" id="JABBXH010000001">
    <property type="protein sequence ID" value="NMP30802.1"/>
    <property type="molecule type" value="Genomic_DNA"/>
</dbReference>
<protein>
    <submittedName>
        <fullName evidence="6">LysR family transcriptional regulator</fullName>
    </submittedName>
</protein>
<dbReference type="Gene3D" id="1.10.10.10">
    <property type="entry name" value="Winged helix-like DNA-binding domain superfamily/Winged helix DNA-binding domain"/>
    <property type="match status" value="1"/>
</dbReference>
<evidence type="ECO:0000313" key="7">
    <source>
        <dbReference type="Proteomes" id="UP000568664"/>
    </source>
</evidence>
<keyword evidence="2" id="KW-0805">Transcription regulation</keyword>
<dbReference type="InterPro" id="IPR036388">
    <property type="entry name" value="WH-like_DNA-bd_sf"/>
</dbReference>
<keyword evidence="3" id="KW-0238">DNA-binding</keyword>
<dbReference type="InterPro" id="IPR036390">
    <property type="entry name" value="WH_DNA-bd_sf"/>
</dbReference>
<dbReference type="GO" id="GO:0006351">
    <property type="term" value="P:DNA-templated transcription"/>
    <property type="evidence" value="ECO:0007669"/>
    <property type="project" value="TreeGrafter"/>
</dbReference>
<dbReference type="PANTHER" id="PTHR30537">
    <property type="entry name" value="HTH-TYPE TRANSCRIPTIONAL REGULATOR"/>
    <property type="match status" value="1"/>
</dbReference>
<dbReference type="RefSeq" id="WP_169074077.1">
    <property type="nucleotide sequence ID" value="NZ_JABBXH010000001.1"/>
</dbReference>
<keyword evidence="7" id="KW-1185">Reference proteome</keyword>
<name>A0A7Y0LAK6_9GAMM</name>
<dbReference type="SUPFAM" id="SSF46785">
    <property type="entry name" value="Winged helix' DNA-binding domain"/>
    <property type="match status" value="1"/>
</dbReference>
<evidence type="ECO:0000256" key="2">
    <source>
        <dbReference type="ARBA" id="ARBA00023015"/>
    </source>
</evidence>
<feature type="domain" description="HTH lysR-type" evidence="5">
    <location>
        <begin position="2"/>
        <end position="59"/>
    </location>
</feature>
<dbReference type="Gene3D" id="3.40.190.290">
    <property type="match status" value="1"/>
</dbReference>
<dbReference type="InterPro" id="IPR005119">
    <property type="entry name" value="LysR_subst-bd"/>
</dbReference>
<sequence length="292" mass="32882">MIDLNDLMIYKTVVDSGSFTAAARQLSVPKSNVSRRIKRLEDSLNVCLLERTTRTIAMTDEGELYYQHCLRIHEELAYIAPTSEQLEGVITGRIRICSPVGIGQEFLAYHLAEFRRQYTHLSLDVVLTKQMEDIVEKEFDIVIRHGTSNSSDISSIRLIDIELQLFASKQYLANAPDINRPEDLANHSCLVFGDSANNSFWQLISKNSSYKLQLKPSMQVNDYFVLKTMAEQDLGIALLPDYLIDPNGSDLVRVLPEVNGGILPLNLEFRKSSATAPKIKALKSYLKNNLVG</sequence>
<accession>A0A7Y0LAK6</accession>
<evidence type="ECO:0000256" key="4">
    <source>
        <dbReference type="ARBA" id="ARBA00023163"/>
    </source>
</evidence>
<dbReference type="PANTHER" id="PTHR30537:SF3">
    <property type="entry name" value="TRANSCRIPTIONAL REGULATORY PROTEIN"/>
    <property type="match status" value="1"/>
</dbReference>
<evidence type="ECO:0000256" key="1">
    <source>
        <dbReference type="ARBA" id="ARBA00009437"/>
    </source>
</evidence>
<keyword evidence="4" id="KW-0804">Transcription</keyword>
<dbReference type="Proteomes" id="UP000568664">
    <property type="component" value="Unassembled WGS sequence"/>
</dbReference>
<dbReference type="Pfam" id="PF03466">
    <property type="entry name" value="LysR_substrate"/>
    <property type="match status" value="1"/>
</dbReference>
<evidence type="ECO:0000259" key="5">
    <source>
        <dbReference type="PROSITE" id="PS50931"/>
    </source>
</evidence>
<dbReference type="CDD" id="cd08422">
    <property type="entry name" value="PBP2_CrgA_like"/>
    <property type="match status" value="1"/>
</dbReference>
<dbReference type="PROSITE" id="PS50931">
    <property type="entry name" value="HTH_LYSR"/>
    <property type="match status" value="1"/>
</dbReference>
<dbReference type="FunFam" id="1.10.10.10:FF:000001">
    <property type="entry name" value="LysR family transcriptional regulator"/>
    <property type="match status" value="1"/>
</dbReference>